<dbReference type="AlphaFoldDB" id="A0A0V1HU62"/>
<dbReference type="Proteomes" id="UP000055024">
    <property type="component" value="Unassembled WGS sequence"/>
</dbReference>
<dbReference type="EMBL" id="JYDP01000027">
    <property type="protein sequence ID" value="KRZ14125.1"/>
    <property type="molecule type" value="Genomic_DNA"/>
</dbReference>
<reference evidence="3 4" key="1">
    <citation type="submission" date="2015-01" db="EMBL/GenBank/DDBJ databases">
        <title>Evolution of Trichinella species and genotypes.</title>
        <authorList>
            <person name="Korhonen P.K."/>
            <person name="Edoardo P."/>
            <person name="Giuseppe L.R."/>
            <person name="Gasser R.B."/>
        </authorList>
    </citation>
    <scope>NUCLEOTIDE SEQUENCE [LARGE SCALE GENOMIC DNA]</scope>
    <source>
        <strain evidence="3">ISS1029</strain>
    </source>
</reference>
<keyword evidence="1" id="KW-0732">Signal</keyword>
<evidence type="ECO:0000256" key="1">
    <source>
        <dbReference type="SAM" id="SignalP"/>
    </source>
</evidence>
<organism evidence="3 4">
    <name type="scientific">Trichinella zimbabwensis</name>
    <dbReference type="NCBI Taxonomy" id="268475"/>
    <lineage>
        <taxon>Eukaryota</taxon>
        <taxon>Metazoa</taxon>
        <taxon>Ecdysozoa</taxon>
        <taxon>Nematoda</taxon>
        <taxon>Enoplea</taxon>
        <taxon>Dorylaimia</taxon>
        <taxon>Trichinellida</taxon>
        <taxon>Trichinellidae</taxon>
        <taxon>Trichinella</taxon>
    </lineage>
</organism>
<feature type="chain" id="PRO_5007438508" evidence="1">
    <location>
        <begin position="17"/>
        <end position="64"/>
    </location>
</feature>
<evidence type="ECO:0000313" key="3">
    <source>
        <dbReference type="EMBL" id="KRZ14125.1"/>
    </source>
</evidence>
<name>A0A0V1HU62_9BILA</name>
<dbReference type="EMBL" id="JYDP01000538">
    <property type="protein sequence ID" value="KRZ00238.1"/>
    <property type="molecule type" value="Genomic_DNA"/>
</dbReference>
<protein>
    <submittedName>
        <fullName evidence="3">Uncharacterized protein</fullName>
    </submittedName>
</protein>
<keyword evidence="4" id="KW-1185">Reference proteome</keyword>
<evidence type="ECO:0000313" key="2">
    <source>
        <dbReference type="EMBL" id="KRZ00238.1"/>
    </source>
</evidence>
<gene>
    <name evidence="3" type="ORF">T11_13659</name>
    <name evidence="2" type="ORF">T11_5684</name>
</gene>
<proteinExistence type="predicted"/>
<accession>A0A0V1HU62</accession>
<evidence type="ECO:0000313" key="4">
    <source>
        <dbReference type="Proteomes" id="UP000055024"/>
    </source>
</evidence>
<sequence length="64" mass="7725">MLNMFITSLCFFLSRGIQNLSILLEHLLDYKIVEYHERNVQLNGQLPLRNFFHKQYGFTSKQYL</sequence>
<comment type="caution">
    <text evidence="3">The sequence shown here is derived from an EMBL/GenBank/DDBJ whole genome shotgun (WGS) entry which is preliminary data.</text>
</comment>
<feature type="signal peptide" evidence="1">
    <location>
        <begin position="1"/>
        <end position="16"/>
    </location>
</feature>